<evidence type="ECO:0000313" key="13">
    <source>
        <dbReference type="Proteomes" id="UP000534426"/>
    </source>
</evidence>
<name>A0A7K4M7D0_9AVES</name>
<dbReference type="GO" id="GO:0005176">
    <property type="term" value="F:ErbB-2 class receptor binding"/>
    <property type="evidence" value="ECO:0007669"/>
    <property type="project" value="TreeGrafter"/>
</dbReference>
<dbReference type="PANTHER" id="PTHR13802">
    <property type="entry name" value="MUCIN 4-RELATED"/>
    <property type="match status" value="1"/>
</dbReference>
<dbReference type="Proteomes" id="UP000534426">
    <property type="component" value="Unassembled WGS sequence"/>
</dbReference>
<dbReference type="InterPro" id="IPR001846">
    <property type="entry name" value="VWF_type-D"/>
</dbReference>
<feature type="domain" description="EGF-like" evidence="8">
    <location>
        <begin position="805"/>
        <end position="843"/>
    </location>
</feature>
<dbReference type="AlphaFoldDB" id="A0A7K4M7D0"/>
<feature type="domain" description="NIDO" evidence="10">
    <location>
        <begin position="81"/>
        <end position="244"/>
    </location>
</feature>
<dbReference type="Pfam" id="PF00094">
    <property type="entry name" value="VWD"/>
    <property type="match status" value="1"/>
</dbReference>
<keyword evidence="13" id="KW-1185">Reference proteome</keyword>
<feature type="domain" description="VWFD" evidence="11">
    <location>
        <begin position="367"/>
        <end position="570"/>
    </location>
</feature>
<evidence type="ECO:0000256" key="5">
    <source>
        <dbReference type="ARBA" id="ARBA00023157"/>
    </source>
</evidence>
<feature type="non-terminal residue" evidence="12">
    <location>
        <position position="1082"/>
    </location>
</feature>
<evidence type="ECO:0000259" key="9">
    <source>
        <dbReference type="PROSITE" id="PS50856"/>
    </source>
</evidence>
<evidence type="ECO:0000256" key="2">
    <source>
        <dbReference type="ARBA" id="ARBA00022692"/>
    </source>
</evidence>
<feature type="disulfide bond" evidence="6">
    <location>
        <begin position="814"/>
        <end position="831"/>
    </location>
</feature>
<feature type="domain" description="AMOP" evidence="9">
    <location>
        <begin position="245"/>
        <end position="355"/>
    </location>
</feature>
<keyword evidence="6" id="KW-0245">EGF-like domain</keyword>
<dbReference type="InterPro" id="IPR051495">
    <property type="entry name" value="Epithelial_Barrier/Signaling"/>
</dbReference>
<sequence>SLYPYGIEGNDRRYVERKVDFNSPLFKPEIGFPLGKTLRNSLYFTDDGQIIFPPTDNYVPSNPNPPPHGFGGQESLPMVAAFWDDADFSKGVGTTWYQEYSTLGSTQNALVHDVEAKIERYMKTSYTAKWTLKVTWEDAPAYPSQRNDTRTNTYQAVLTTDGNQSFALLLYQDSGMRWDFTKLAARNVLIGFSSGDGYAENNELIQKPPASLQDVGCLAHHRLHCWLVAPPGLRGLWIYKLDSRPRVNYRLRCLTWLAAQPEPSSWNGGLLPCPCSRSQAELDPRFRQSRGVIGCPCTGASVRCLYRNESFLEGWQERVWSLALNTTTDGELEAFDWCCQRVGKPLLCTRFAEKRPRASCEGYVPPAPGDAFGDPHITTLDGLTYTFNGLGDFVLLMASDARTSFILQGRTAQTGTAQATNFVAFAAQYISTNTTVVNNFCVLQVEWTLGRQGDIQLLLNYKPVLFSYSKDMDAKAYYSPGVLVVNGSSITAVFDGAVAVSVLATSGILSVVCSLPDRYLNATKGLLGVWDHNSADDFQMMNGTSIPTNSSEEEIFSYGMTWAVGKHSLFAEPLAAPVTNFTPVFLSRLRQENESQYKLAASQCHGSRECIYDALSTGDVALGLATQSLADDFQQKKAALNTFPPTITGDTSLTAYRMERVTKQYQVEGTGTRFVPHTSLELNITENGTLTWEPTSTAPFTVSLEAVGANNLSAILLLNFILCSCSRSHQCDYNDTSTVGSSSLQLAACRCDDGYSGRFCQDPPDPCARGCFPGVRCHPRTGCGPCPTGLTGDGTHCAGCMTACGSRTCPEGFCSNGGQCHLDAATCTPTCLCPPAFTDRHCLVAGADFQPPASPDLPRRSVRLHVRTLQNVTDGEVNRTVTAILASLEVKAFWSNTNITRTLSTSYFHCRDSFTFSVVSEFTYNSTSTVIHFLNEELRGAITGAFNRPPQRRRRAAGARVAFEHLHGDNVTDLVKLTVPELRRYFPCGLSGYEGYQLDYTAHVGFLCVSPCSTGYCRHSGHCQHLPDGPMCSCTSFSIFSPSGERCDQLAISLGAFLGILLGALALLALLLTSPCLVARRC</sequence>
<dbReference type="PROSITE" id="PS50026">
    <property type="entry name" value="EGF_3"/>
    <property type="match status" value="2"/>
</dbReference>
<feature type="disulfide bond" evidence="6">
    <location>
        <begin position="833"/>
        <end position="842"/>
    </location>
</feature>
<evidence type="ECO:0000313" key="12">
    <source>
        <dbReference type="EMBL" id="NWJ12239.1"/>
    </source>
</evidence>
<evidence type="ECO:0000256" key="6">
    <source>
        <dbReference type="PROSITE-ProRule" id="PRU00076"/>
    </source>
</evidence>
<dbReference type="Pfam" id="PF06119">
    <property type="entry name" value="NIDO"/>
    <property type="match status" value="1"/>
</dbReference>
<keyword evidence="3 7" id="KW-1133">Transmembrane helix</keyword>
<dbReference type="Pfam" id="PF23263">
    <property type="entry name" value="C8-3_MUC4"/>
    <property type="match status" value="1"/>
</dbReference>
<feature type="domain" description="EGF-like" evidence="8">
    <location>
        <begin position="1009"/>
        <end position="1048"/>
    </location>
</feature>
<dbReference type="GO" id="GO:0007160">
    <property type="term" value="P:cell-matrix adhesion"/>
    <property type="evidence" value="ECO:0007669"/>
    <property type="project" value="InterPro"/>
</dbReference>
<evidence type="ECO:0000256" key="1">
    <source>
        <dbReference type="ARBA" id="ARBA00004370"/>
    </source>
</evidence>
<evidence type="ECO:0000259" key="11">
    <source>
        <dbReference type="PROSITE" id="PS51233"/>
    </source>
</evidence>
<feature type="transmembrane region" description="Helical" evidence="7">
    <location>
        <begin position="1050"/>
        <end position="1072"/>
    </location>
</feature>
<evidence type="ECO:0000256" key="7">
    <source>
        <dbReference type="SAM" id="Phobius"/>
    </source>
</evidence>
<dbReference type="SMART" id="SM00723">
    <property type="entry name" value="AMOP"/>
    <property type="match status" value="1"/>
</dbReference>
<comment type="subcellular location">
    <subcellularLocation>
        <location evidence="1">Membrane</location>
    </subcellularLocation>
</comment>
<gene>
    <name evidence="12" type="primary">Muc4_3</name>
    <name evidence="12" type="ORF">CRYUND_R02535</name>
</gene>
<accession>A0A7K4M7D0</accession>
<protein>
    <submittedName>
        <fullName evidence="12">MUC4 protein</fullName>
    </submittedName>
</protein>
<comment type="caution">
    <text evidence="6">Lacks conserved residue(s) required for the propagation of feature annotation.</text>
</comment>
<dbReference type="SMART" id="SM00539">
    <property type="entry name" value="NIDO"/>
    <property type="match status" value="1"/>
</dbReference>
<keyword evidence="4 7" id="KW-0472">Membrane</keyword>
<dbReference type="PROSITE" id="PS01186">
    <property type="entry name" value="EGF_2"/>
    <property type="match status" value="1"/>
</dbReference>
<dbReference type="PROSITE" id="PS51233">
    <property type="entry name" value="VWFD"/>
    <property type="match status" value="1"/>
</dbReference>
<dbReference type="PANTHER" id="PTHR13802:SF52">
    <property type="entry name" value="MUCIN-4"/>
    <property type="match status" value="1"/>
</dbReference>
<dbReference type="PROSITE" id="PS51220">
    <property type="entry name" value="NIDO"/>
    <property type="match status" value="1"/>
</dbReference>
<evidence type="ECO:0000256" key="4">
    <source>
        <dbReference type="ARBA" id="ARBA00023136"/>
    </source>
</evidence>
<dbReference type="PROSITE" id="PS00022">
    <property type="entry name" value="EGF_1"/>
    <property type="match status" value="1"/>
</dbReference>
<organism evidence="12 13">
    <name type="scientific">Crypturellus undulatus</name>
    <dbReference type="NCBI Taxonomy" id="48396"/>
    <lineage>
        <taxon>Eukaryota</taxon>
        <taxon>Metazoa</taxon>
        <taxon>Chordata</taxon>
        <taxon>Craniata</taxon>
        <taxon>Vertebrata</taxon>
        <taxon>Euteleostomi</taxon>
        <taxon>Archelosauria</taxon>
        <taxon>Archosauria</taxon>
        <taxon>Dinosauria</taxon>
        <taxon>Saurischia</taxon>
        <taxon>Theropoda</taxon>
        <taxon>Coelurosauria</taxon>
        <taxon>Aves</taxon>
        <taxon>Palaeognathae</taxon>
        <taxon>Tinamiformes</taxon>
        <taxon>Tinamidae</taxon>
        <taxon>Crypturellus</taxon>
    </lineage>
</organism>
<proteinExistence type="predicted"/>
<evidence type="ECO:0000259" key="8">
    <source>
        <dbReference type="PROSITE" id="PS50026"/>
    </source>
</evidence>
<comment type="caution">
    <text evidence="12">The sequence shown here is derived from an EMBL/GenBank/DDBJ whole genome shotgun (WGS) entry which is preliminary data.</text>
</comment>
<dbReference type="GO" id="GO:0016020">
    <property type="term" value="C:membrane"/>
    <property type="evidence" value="ECO:0007669"/>
    <property type="project" value="UniProtKB-SubCell"/>
</dbReference>
<keyword evidence="5 6" id="KW-1015">Disulfide bond</keyword>
<evidence type="ECO:0000256" key="3">
    <source>
        <dbReference type="ARBA" id="ARBA00022989"/>
    </source>
</evidence>
<dbReference type="InterPro" id="IPR056619">
    <property type="entry name" value="C8-3_MUC4"/>
</dbReference>
<keyword evidence="2 7" id="KW-0812">Transmembrane</keyword>
<dbReference type="PROSITE" id="PS50856">
    <property type="entry name" value="AMOP"/>
    <property type="match status" value="1"/>
</dbReference>
<evidence type="ECO:0000259" key="10">
    <source>
        <dbReference type="PROSITE" id="PS51220"/>
    </source>
</evidence>
<dbReference type="EMBL" id="VWPW01084851">
    <property type="protein sequence ID" value="NWJ12239.1"/>
    <property type="molecule type" value="Genomic_DNA"/>
</dbReference>
<feature type="non-terminal residue" evidence="12">
    <location>
        <position position="1"/>
    </location>
</feature>
<dbReference type="SMART" id="SM00181">
    <property type="entry name" value="EGF"/>
    <property type="match status" value="4"/>
</dbReference>
<dbReference type="InterPro" id="IPR003886">
    <property type="entry name" value="NIDO_dom"/>
</dbReference>
<dbReference type="SMART" id="SM00216">
    <property type="entry name" value="VWD"/>
    <property type="match status" value="1"/>
</dbReference>
<reference evidence="12 13" key="1">
    <citation type="submission" date="2019-09" db="EMBL/GenBank/DDBJ databases">
        <title>Bird 10,000 Genomes (B10K) Project - Family phase.</title>
        <authorList>
            <person name="Zhang G."/>
        </authorList>
    </citation>
    <scope>NUCLEOTIDE SEQUENCE [LARGE SCALE GENOMIC DNA]</scope>
    <source>
        <strain evidence="12">B10K-MSB-37135</strain>
        <tissue evidence="12">Heart</tissue>
    </source>
</reference>
<dbReference type="InterPro" id="IPR000742">
    <property type="entry name" value="EGF"/>
</dbReference>
<dbReference type="InterPro" id="IPR005533">
    <property type="entry name" value="AMOP_dom"/>
</dbReference>